<sequence>MAPPQWCRTTENIEFMPLRHCVFRIESASANFTSRIIFNNLDSRNHLYKLLNDFHYEFSDKKPGAADELRQLIKDARQQWAIQLRDGESRDIEVVVEHEYFGNGRDAFITARFKAIKQDLVAVGGDFYHHFPYDKDTNRTALCVVVPQAGLEAVLTEKRMTASAITFKDITAPAARDCQPTPPNPGCQFWYRNANSSITVLPTPKDTIRARSNTLERAIVPASPAAWDPYSRPQTVEQQVWQGRKPFSAEVYEPESNYNWIERDFYRRCRQLDVERISSFKSSSDEDESWNMVKNIKVSRNGSTIWEEPFPCDDLIIGKPPSQDEGTWQAKWTWIQRMIAGSGRRKPSPATTKSSPGTPSTIKRCDSAVSFSAAVAPDVVEGILGDRRPGQAGAELRQILDATGVPRSTAHRPSLPIDIPVPTRRYPFQ</sequence>
<evidence type="ECO:0000313" key="3">
    <source>
        <dbReference type="Proteomes" id="UP000016933"/>
    </source>
</evidence>
<dbReference type="Proteomes" id="UP000016933">
    <property type="component" value="Unassembled WGS sequence"/>
</dbReference>
<dbReference type="OrthoDB" id="341486at2759"/>
<dbReference type="HOGENOM" id="CLU_639391_0_0_1"/>
<organism evidence="2 3">
    <name type="scientific">Dothistroma septosporum (strain NZE10 / CBS 128990)</name>
    <name type="common">Red band needle blight fungus</name>
    <name type="synonym">Mycosphaerella pini</name>
    <dbReference type="NCBI Taxonomy" id="675120"/>
    <lineage>
        <taxon>Eukaryota</taxon>
        <taxon>Fungi</taxon>
        <taxon>Dikarya</taxon>
        <taxon>Ascomycota</taxon>
        <taxon>Pezizomycotina</taxon>
        <taxon>Dothideomycetes</taxon>
        <taxon>Dothideomycetidae</taxon>
        <taxon>Mycosphaerellales</taxon>
        <taxon>Mycosphaerellaceae</taxon>
        <taxon>Dothistroma</taxon>
    </lineage>
</organism>
<keyword evidence="3" id="KW-1185">Reference proteome</keyword>
<evidence type="ECO:0000313" key="2">
    <source>
        <dbReference type="EMBL" id="EME50148.1"/>
    </source>
</evidence>
<accession>N1Q4D0</accession>
<evidence type="ECO:0000256" key="1">
    <source>
        <dbReference type="SAM" id="MobiDB-lite"/>
    </source>
</evidence>
<reference evidence="3" key="1">
    <citation type="journal article" date="2012" name="PLoS Genet.">
        <title>The genomes of the fungal plant pathogens Cladosporium fulvum and Dothistroma septosporum reveal adaptation to different hosts and lifestyles but also signatures of common ancestry.</title>
        <authorList>
            <person name="de Wit P.J.G.M."/>
            <person name="van der Burgt A."/>
            <person name="Oekmen B."/>
            <person name="Stergiopoulos I."/>
            <person name="Abd-Elsalam K.A."/>
            <person name="Aerts A.L."/>
            <person name="Bahkali A.H."/>
            <person name="Beenen H.G."/>
            <person name="Chettri P."/>
            <person name="Cox M.P."/>
            <person name="Datema E."/>
            <person name="de Vries R.P."/>
            <person name="Dhillon B."/>
            <person name="Ganley A.R."/>
            <person name="Griffiths S.A."/>
            <person name="Guo Y."/>
            <person name="Hamelin R.C."/>
            <person name="Henrissat B."/>
            <person name="Kabir M.S."/>
            <person name="Jashni M.K."/>
            <person name="Kema G."/>
            <person name="Klaubauf S."/>
            <person name="Lapidus A."/>
            <person name="Levasseur A."/>
            <person name="Lindquist E."/>
            <person name="Mehrabi R."/>
            <person name="Ohm R.A."/>
            <person name="Owen T.J."/>
            <person name="Salamov A."/>
            <person name="Schwelm A."/>
            <person name="Schijlen E."/>
            <person name="Sun H."/>
            <person name="van den Burg H.A."/>
            <person name="van Ham R.C.H.J."/>
            <person name="Zhang S."/>
            <person name="Goodwin S.B."/>
            <person name="Grigoriev I.V."/>
            <person name="Collemare J."/>
            <person name="Bradshaw R.E."/>
        </authorList>
    </citation>
    <scope>NUCLEOTIDE SEQUENCE [LARGE SCALE GENOMIC DNA]</scope>
    <source>
        <strain evidence="3">NZE10 / CBS 128990</strain>
    </source>
</reference>
<dbReference type="OMA" id="TIWEETI"/>
<dbReference type="AlphaFoldDB" id="N1Q4D0"/>
<reference evidence="2 3" key="2">
    <citation type="journal article" date="2012" name="PLoS Pathog.">
        <title>Diverse lifestyles and strategies of plant pathogenesis encoded in the genomes of eighteen Dothideomycetes fungi.</title>
        <authorList>
            <person name="Ohm R.A."/>
            <person name="Feau N."/>
            <person name="Henrissat B."/>
            <person name="Schoch C.L."/>
            <person name="Horwitz B.A."/>
            <person name="Barry K.W."/>
            <person name="Condon B.J."/>
            <person name="Copeland A.C."/>
            <person name="Dhillon B."/>
            <person name="Glaser F."/>
            <person name="Hesse C.N."/>
            <person name="Kosti I."/>
            <person name="LaButti K."/>
            <person name="Lindquist E.A."/>
            <person name="Lucas S."/>
            <person name="Salamov A.A."/>
            <person name="Bradshaw R.E."/>
            <person name="Ciuffetti L."/>
            <person name="Hamelin R.C."/>
            <person name="Kema G.H.J."/>
            <person name="Lawrence C."/>
            <person name="Scott J.A."/>
            <person name="Spatafora J.W."/>
            <person name="Turgeon B.G."/>
            <person name="de Wit P.J.G.M."/>
            <person name="Zhong S."/>
            <person name="Goodwin S.B."/>
            <person name="Grigoriev I.V."/>
        </authorList>
    </citation>
    <scope>NUCLEOTIDE SEQUENCE [LARGE SCALE GENOMIC DNA]</scope>
    <source>
        <strain evidence="3">NZE10 / CBS 128990</strain>
    </source>
</reference>
<gene>
    <name evidence="2" type="ORF">DOTSEDRAFT_20530</name>
</gene>
<proteinExistence type="predicted"/>
<feature type="region of interest" description="Disordered" evidence="1">
    <location>
        <begin position="404"/>
        <end position="429"/>
    </location>
</feature>
<name>N1Q4D0_DOTSN</name>
<protein>
    <submittedName>
        <fullName evidence="2">Uncharacterized protein</fullName>
    </submittedName>
</protein>
<dbReference type="EMBL" id="KB446535">
    <property type="protein sequence ID" value="EME50148.1"/>
    <property type="molecule type" value="Genomic_DNA"/>
</dbReference>
<feature type="region of interest" description="Disordered" evidence="1">
    <location>
        <begin position="341"/>
        <end position="362"/>
    </location>
</feature>
<feature type="compositionally biased region" description="Polar residues" evidence="1">
    <location>
        <begin position="349"/>
        <end position="361"/>
    </location>
</feature>